<dbReference type="GeneID" id="5727684"/>
<dbReference type="KEGG" id="cre:CHLRE_28g757747v5"/>
<dbReference type="OrthoDB" id="1002624at2759"/>
<name>A0A2K3CMZ5_CHLRE</name>
<reference evidence="4 5" key="1">
    <citation type="journal article" date="2007" name="Science">
        <title>The Chlamydomonas genome reveals the evolution of key animal and plant functions.</title>
        <authorList>
            <person name="Merchant S.S."/>
            <person name="Prochnik S.E."/>
            <person name="Vallon O."/>
            <person name="Harris E.H."/>
            <person name="Karpowicz S.J."/>
            <person name="Witman G.B."/>
            <person name="Terry A."/>
            <person name="Salamov A."/>
            <person name="Fritz-Laylin L.K."/>
            <person name="Marechal-Drouard L."/>
            <person name="Marshall W.F."/>
            <person name="Qu L.H."/>
            <person name="Nelson D.R."/>
            <person name="Sanderfoot A.A."/>
            <person name="Spalding M.H."/>
            <person name="Kapitonov V.V."/>
            <person name="Ren Q."/>
            <person name="Ferris P."/>
            <person name="Lindquist E."/>
            <person name="Shapiro H."/>
            <person name="Lucas S.M."/>
            <person name="Grimwood J."/>
            <person name="Schmutz J."/>
            <person name="Cardol P."/>
            <person name="Cerutti H."/>
            <person name="Chanfreau G."/>
            <person name="Chen C.L."/>
            <person name="Cognat V."/>
            <person name="Croft M.T."/>
            <person name="Dent R."/>
            <person name="Dutcher S."/>
            <person name="Fernandez E."/>
            <person name="Fukuzawa H."/>
            <person name="Gonzalez-Ballester D."/>
            <person name="Gonzalez-Halphen D."/>
            <person name="Hallmann A."/>
            <person name="Hanikenne M."/>
            <person name="Hippler M."/>
            <person name="Inwood W."/>
            <person name="Jabbari K."/>
            <person name="Kalanon M."/>
            <person name="Kuras R."/>
            <person name="Lefebvre P.A."/>
            <person name="Lemaire S.D."/>
            <person name="Lobanov A.V."/>
            <person name="Lohr M."/>
            <person name="Manuell A."/>
            <person name="Meier I."/>
            <person name="Mets L."/>
            <person name="Mittag M."/>
            <person name="Mittelmeier T."/>
            <person name="Moroney J.V."/>
            <person name="Moseley J."/>
            <person name="Napoli C."/>
            <person name="Nedelcu A.M."/>
            <person name="Niyogi K."/>
            <person name="Novoselov S.V."/>
            <person name="Paulsen I.T."/>
            <person name="Pazour G."/>
            <person name="Purton S."/>
            <person name="Ral J.P."/>
            <person name="Riano-Pachon D.M."/>
            <person name="Riekhof W."/>
            <person name="Rymarquis L."/>
            <person name="Schroda M."/>
            <person name="Stern D."/>
            <person name="Umen J."/>
            <person name="Willows R."/>
            <person name="Wilson N."/>
            <person name="Zimmer S.L."/>
            <person name="Allmer J."/>
            <person name="Balk J."/>
            <person name="Bisova K."/>
            <person name="Chen C.J."/>
            <person name="Elias M."/>
            <person name="Gendler K."/>
            <person name="Hauser C."/>
            <person name="Lamb M.R."/>
            <person name="Ledford H."/>
            <person name="Long J.C."/>
            <person name="Minagawa J."/>
            <person name="Page M.D."/>
            <person name="Pan J."/>
            <person name="Pootakham W."/>
            <person name="Roje S."/>
            <person name="Rose A."/>
            <person name="Stahlberg E."/>
            <person name="Terauchi A.M."/>
            <person name="Yang P."/>
            <person name="Ball S."/>
            <person name="Bowler C."/>
            <person name="Dieckmann C.L."/>
            <person name="Gladyshev V.N."/>
            <person name="Green P."/>
            <person name="Jorgensen R."/>
            <person name="Mayfield S."/>
            <person name="Mueller-Roeber B."/>
            <person name="Rajamani S."/>
            <person name="Sayre R.T."/>
            <person name="Brokstein P."/>
            <person name="Dubchak I."/>
            <person name="Goodstein D."/>
            <person name="Hornick L."/>
            <person name="Huang Y.W."/>
            <person name="Jhaveri J."/>
            <person name="Luo Y."/>
            <person name="Martinez D."/>
            <person name="Ngau W.C."/>
            <person name="Otillar B."/>
            <person name="Poliakov A."/>
            <person name="Porter A."/>
            <person name="Szajkowski L."/>
            <person name="Werner G."/>
            <person name="Zhou K."/>
            <person name="Grigoriev I.V."/>
            <person name="Rokhsar D.S."/>
            <person name="Grossman A.R."/>
        </authorList>
    </citation>
    <scope>NUCLEOTIDE SEQUENCE [LARGE SCALE GENOMIC DNA]</scope>
    <source>
        <strain evidence="5">CC-503</strain>
    </source>
</reference>
<dbReference type="PaxDb" id="3055-EDO95902"/>
<dbReference type="RefSeq" id="XP_042914083.1">
    <property type="nucleotide sequence ID" value="XM_043072995.1"/>
</dbReference>
<feature type="compositionally biased region" description="Low complexity" evidence="2">
    <location>
        <begin position="4129"/>
        <end position="4141"/>
    </location>
</feature>
<feature type="region of interest" description="Disordered" evidence="2">
    <location>
        <begin position="3126"/>
        <end position="3174"/>
    </location>
</feature>
<feature type="compositionally biased region" description="Low complexity" evidence="2">
    <location>
        <begin position="650"/>
        <end position="666"/>
    </location>
</feature>
<feature type="compositionally biased region" description="Low complexity" evidence="2">
    <location>
        <begin position="4274"/>
        <end position="4291"/>
    </location>
</feature>
<feature type="compositionally biased region" description="Low complexity" evidence="2">
    <location>
        <begin position="966"/>
        <end position="975"/>
    </location>
</feature>
<feature type="compositionally biased region" description="Low complexity" evidence="2">
    <location>
        <begin position="4205"/>
        <end position="4222"/>
    </location>
</feature>
<feature type="region of interest" description="Disordered" evidence="2">
    <location>
        <begin position="3952"/>
        <end position="3985"/>
    </location>
</feature>
<feature type="compositionally biased region" description="Pro residues" evidence="2">
    <location>
        <begin position="1851"/>
        <end position="1866"/>
    </location>
</feature>
<organism evidence="4 5">
    <name type="scientific">Chlamydomonas reinhardtii</name>
    <name type="common">Chlamydomonas smithii</name>
    <dbReference type="NCBI Taxonomy" id="3055"/>
    <lineage>
        <taxon>Eukaryota</taxon>
        <taxon>Viridiplantae</taxon>
        <taxon>Chlorophyta</taxon>
        <taxon>core chlorophytes</taxon>
        <taxon>Chlorophyceae</taxon>
        <taxon>CS clade</taxon>
        <taxon>Chlamydomonadales</taxon>
        <taxon>Chlamydomonadaceae</taxon>
        <taxon>Chlamydomonas</taxon>
    </lineage>
</organism>
<gene>
    <name evidence="4" type="ORF">CHLRE_28g757747v5</name>
</gene>
<dbReference type="CDD" id="cd01650">
    <property type="entry name" value="RT_nLTR_like"/>
    <property type="match status" value="2"/>
</dbReference>
<feature type="region of interest" description="Disordered" evidence="2">
    <location>
        <begin position="384"/>
        <end position="433"/>
    </location>
</feature>
<feature type="compositionally biased region" description="Low complexity" evidence="2">
    <location>
        <begin position="4161"/>
        <end position="4170"/>
    </location>
</feature>
<dbReference type="Pfam" id="PF00078">
    <property type="entry name" value="RVT_1"/>
    <property type="match status" value="2"/>
</dbReference>
<feature type="region of interest" description="Disordered" evidence="2">
    <location>
        <begin position="959"/>
        <end position="1001"/>
    </location>
</feature>
<feature type="compositionally biased region" description="Low complexity" evidence="2">
    <location>
        <begin position="4009"/>
        <end position="4024"/>
    </location>
</feature>
<feature type="compositionally biased region" description="Low complexity" evidence="2">
    <location>
        <begin position="600"/>
        <end position="622"/>
    </location>
</feature>
<dbReference type="InterPro" id="IPR000477">
    <property type="entry name" value="RT_dom"/>
</dbReference>
<feature type="domain" description="Reverse transcriptase" evidence="3">
    <location>
        <begin position="2446"/>
        <end position="2720"/>
    </location>
</feature>
<feature type="compositionally biased region" description="Gly residues" evidence="2">
    <location>
        <begin position="4315"/>
        <end position="4335"/>
    </location>
</feature>
<sequence>MPCFGTLSGRYNDSYSHREESASARRQGEADRFGAEGPTAPPRSGRGGGYPGYTSDAKRQHQVTKGGAARFPERSQPQSGYDRDRDASRSHLGGSERERSRERSNVHNHDRERPRSAECRRSPDRREYDRSRHAPHSGAQAWQYDPAVHGPPEPLSPARGQDPVKHIAWLQQAVQWHKHEVRTSNQECSRLHGLLSDLQFQLQRKQEAIDELQNRVHPLEHQLQLKTTESALLQSASSLQQQLQATSAKGEPPQSVPQRAQQQETPKPSLLASGRLAFSPRAAEPEGPDGGEAVTDQEEECDVACVCGCDPCACFDAAPSDGSNGAAAGELAGTGCFGCGGRGSPPVLVAGGSNRAAAAALRAVLQQQPSSQQRVAVGGLSGVQPAAGVGGPPAARPRPAGAGPAGVQQQHSGAPAPRPPLDPRAAAGQDQEQSAVMRRYLAELADLNLQQKRRLQQQQQQELQRQGQSPRPRTGSQVVVLATRGGQDGAGGGPGAAASRRGQCIDIVDHVGDVQMQEAAGVGDAAAATGGARGPPAVASPSLPALVAGGSTRAAAAPLRAERQQQPSSQQRVAAGGLSGGQPSAGVGGPPAARRRTADAGPAGVQQQPSGAPAAQPPFDQRAAARQDKQLAAAMQRYLAYMADLHLQQQRRVQQQQQQEQQRQVQPPRPRTGSRFGVLATLGGQDGAGDGTATAASGRGRRVQPAAHAPPPPPPQQQPSSKGRCGPAQLPQQRAGCLGGGLPPPQDGDSAPPHVPTGRPAGGQQAGGGSGSGRQGGGAGRAVPQAPPQAGPPLQTSQPAGGGKDRGRGLGAPAGVSADTAGRAGGGVGSEAEYGAVCLTRDTCVAIGSDLVTHQNRCADVQGYEWTQLGRDALGGRLLAYLRDQGATVPDWAVCRVPAGRTAVLAQLHDEFTGWWRLYSAQPADTPLPSDVTEQLDDAAQQVQTAYMDYVLLDARTLRSAKRGPADPGGASGPSRRQRQHRSRSTSSLMSLGSAPLRPGGGFRGAPQLASLLAQFSLVDPWASKRGGAKGYTHPATPKPATPARLDRWYVSATAGPWVVDVARTYGAPGDHNGVLLTLSLPDLPHAHREQWRFPTYLLFHPSLRLELEQRLEAHVAANPVASTGDGACTQWEADKFFLREAATSIHRRHARQTRDGLHGVVLAADAAAALADRPGASAAQRQAAAMANLAVREERAAAAAASHNARAALMEEHGERGTRWFHRQADEPAAAAAAMYSSTSPTGLFRVQPVCTASQQQLLAAIDRKVPADLQAAAEGSGDGALSDAELMAALAGSANGKAPGSDGVPYEVYKVFWALLGPRLCAAAAAAFAAAADAHDGGKMAAALPASWREGIITLIYKGKSLDRAELASYRPITLLNCDFKMVSKAVSARLQPALDAVVDELQTAFITGRWIGDNALYLQGLIEWMRLDVGADGTPRQGGALYFLDIEKAYDRVHRQWLYASAEGLGFGPRMLRWIRLLTANGSARVCVNGMLSDAFPVLNGLPQGSTASPPLWVIQMQPLTSFLRRQVEQGALRTPLLPSGEQVPPAAHHADDTTLTARDPAVDGPVLMAAVQLFCRASNARVHPDKSKAMGLGRFAHLTGPCPHTGVPFTTCAVTHLGVPLSWDSDAAAADLFTRRARGMAFVARLWAALSLTLVGRQPWKMLTRALLTHVRPDSATTWAWVYSDAPVPAGLPARLAAAVGHVRSAGVEQHPPQPATQPPAVPPQWRVSLDQRWVANAAGAVSYVHYTGRLLEPGPGVLPPAVDGAWQPACVLQHRKPRHLWTFEERAAYDAASPGDRAGAWPRAPYFLAPEAGVVVHPEHCRIAGVSLADYTVRDVRRAITAANPAAPPVPARPAAMPCPAPAQQAGDSGPQPAAQSRLAEREAEWQRAAAQLTTTAAQHFHNNPVALDPWLHRTSAAAGQQNTPARELQSYASPSQQSAYAQARTWLQQLWACVAPQAAAPPVTDAGFMLGDRMGVWASGPRGAGALLWSTLRATFLYAVWCAYWSREPAKQTFLKKKTSEHVVREVVSELRRVMQLRFTAATLTPETLSALPTQLLTAQLKAAKLEHFVAIWTLLTAQLKAAKLEHFVAIWTAGGALCEVEEVQGAPQLASLLAQFSLVDPWASKRGGAKGYTHPATPKPATPARLDRWYVSATAGPWVVDVARTYGAPGDHNGVLLTLSLPDLPHAHREQWRFPTYLLFHPSLRLELEQRLEAHVAANPVASTGDGACTQWEADKFFLREAATSIHRRHARQTRDGLHGVVLAADAAAALADRPGASAAQRQAAAMANLAVREERAAAAAASHNARAALMEEHGERGTRWFHRQADEPAAAAAAMYSSTSPTGLFRVQPVCTASQQQLLAAIDRKVPADLQAAAEGSGDGALSDAELMAALAGSANGKAPGSDGVPYEVYKVFWALLGPRLCAAAAAAFAAAADAHDGGKMAAALPASWREGIITLIYKGKSLDRAELASYRPITLLNCDFKMVSKAVSARLQPALDAVVDELQTAFITGRWIGDNALYLQGLIEWMRLDVGADGTPRQGGALYFLDIEKAYDRVHRQWLYASAEGLGFGPRMLRWIRLLTANGSARVCVNGMLSDAFPVLNGLPQGSTASPPLWVIQMQPLTSFLRRQVEQGALRTPLLPSGEQAPPAAHHADDTTLTARDPAVDGPVLMAAVQLFCRASNARVHPDKSKAMGLGRFAHLTGPCPHTGVPFTTCAVTHLGVPLSWDSDAAAADLFTRRARGMAFVARLWAALSLTLVGRVHIAKQVLAAKLAYHFSFLNPSPAQLKELTDLVDHFAARSVHAEDASLVSHGNPLLLPKRETACLPYKDGGVNHVDLPAFLSALQAKTFALLAQPGRQPWKMLTRALLTHVRPDSATTWAWVYSDAPVPAGLPARLAAAVGHVRSAGVEQHPPQPATQPPAVPPQWRVSLDQRWVANAAGAVSYVQYTGRLLEPGPGVLPPAVDGAWQPACVLQHRKPRHLWTFEERAAYDAASPGDRAGAWPRAPYFLAPEAGVVVHPEHCRIAGVSLADYTVRDVRRAITAANPAAPPVPARPAAMPCPAPAQQAGDSGPQPAAQSRLAEREAEWQRAAAQLTTTAAQHFHNNPVALDPWLHRTSAAAGQQNTPARELQSYASPSQQSGEGPRRSARLQEQAAGGAGPSTGPATAAAAAAAAVEGDPRMPPPDASLVRAYAQARTWLQQLWACVAPQAAAPPVTDAGFMLGDRMGVWASGPRGAGALLWSTLRATFLYAVWCAYWSREPAKQTFLKKKTSEHVVREVVSELRRVMQLRFTAATLTPETLSALPTQLLTAQLKAAKLEHFVAIWTAGGALCEVEEVQGLAADSTPAGGGNAASPFFSPGLQLHLALSTHSLAHGVQDLTTQPQGPSLPTYPVLMVGATTGLPEGEQLSSAGVREVTSAALSVLDTMCRQGNQPQLLQGHSLHSTGHPSRTFAGLAFSRRATSASKAAFTAELMRKSPLAVPLQRGQAVLTVHVPVDTRPIIPGTYTVTVKMAAKLEHFVAIWTAGGALCEVEEVQGLAADSTPAGGGNAASPFFSPGLQLHLALSTHSLAHGVQDLTTQPQGPSLPTYPVLMVGATTGLPEGEQLSSAGVREVTSAALSVLDTMCRQGNQPQLLQGHSLHSTGHPSRTFAGLAFSRRATSASKAAFTAELMRKSPLAVPLQRGQAVLTVHVPVDTRPIIPGTYTVTVKMVGGPVWGAFRGRTDLVLQAGGYPTTSDPSNLTCAYVVSEQCAKSVGPKGEPQAPAGQGITNHIFACVRGPTWDPQLSHLHCAKFEMPGEEPMQVEVRGAPQAAGTATTAVAGSPAPAAAGVADLGGNTLGVARPAAAMATAADIVDHVGDVQMQEAAGLGDAAAAAGGASGPHSGALPQLPVLVAGGSNRAAAAALRAALQQQPSSQQRVTAGGLSGVQPAACVGGPLAAGPRPALAGPAGVQQQHSGAPAPQPPLDQRAAAGQDQEQTAVMRRYLAELAELNLQRQQRLQQQQQQQQQELQRQGQSPRPRTGSQVMVLATLGGQDGAGGGAGRAASRRGQRVDIVDHVGDVQMQEAAGLGDAAAAAGGASGPPAVASPSLLALVAGGSTRAAAASLRAERQQQPSSQQRVAAGGLSGGQLSAGVGGPPAARRRTADAGPAGGQQQPSGALAPQLPFDQRAAARQDQQLTAAMQRYLAHKADLHLQQQRRVQQQQQQEQQCQVQPPRPRTGSRFEVLATLGGQDGAGDGAATAAPGRGRRAQPAAHAPPPPPQQPPSSKGRGGPAQLPQQRAGRLGGGLPPPQDGASSPPRVPTGRPAGGQQAGGGSGSGRQGGGAGQAVPQPSPQARPPLQTSQPAGGGKGRGRGLGAPAGVSANTPGHAGGGAGSEAEYGAVCLNRDTCVAIGSDLVTHQNRCADVQGYEWAQLGHDTLGGRLF</sequence>
<feature type="region of interest" description="Disordered" evidence="2">
    <location>
        <begin position="4009"/>
        <end position="4031"/>
    </location>
</feature>
<feature type="compositionally biased region" description="Low complexity" evidence="2">
    <location>
        <begin position="4247"/>
        <end position="4263"/>
    </location>
</feature>
<keyword evidence="1" id="KW-0175">Coiled coil</keyword>
<feature type="region of interest" description="Disordered" evidence="2">
    <location>
        <begin position="4205"/>
        <end position="4384"/>
    </location>
</feature>
<evidence type="ECO:0000259" key="3">
    <source>
        <dbReference type="PROSITE" id="PS50878"/>
    </source>
</evidence>
<feature type="coiled-coil region" evidence="1">
    <location>
        <begin position="195"/>
        <end position="222"/>
    </location>
</feature>
<feature type="compositionally biased region" description="Basic and acidic residues" evidence="2">
    <location>
        <begin position="15"/>
        <end position="34"/>
    </location>
</feature>
<dbReference type="InParanoid" id="A0A2K3CMZ5"/>
<feature type="compositionally biased region" description="Polar residues" evidence="2">
    <location>
        <begin position="3127"/>
        <end position="3149"/>
    </location>
</feature>
<feature type="compositionally biased region" description="Pro residues" evidence="2">
    <location>
        <begin position="708"/>
        <end position="717"/>
    </location>
</feature>
<evidence type="ECO:0000256" key="2">
    <source>
        <dbReference type="SAM" id="MobiDB-lite"/>
    </source>
</evidence>
<feature type="region of interest" description="Disordered" evidence="2">
    <location>
        <begin position="1"/>
        <end position="161"/>
    </location>
</feature>
<dbReference type="PANTHER" id="PTHR19446">
    <property type="entry name" value="REVERSE TRANSCRIPTASES"/>
    <property type="match status" value="1"/>
</dbReference>
<feature type="region of interest" description="Disordered" evidence="2">
    <location>
        <begin position="4114"/>
        <end position="4170"/>
    </location>
</feature>
<accession>A0A2K3CMZ5</accession>
<dbReference type="Gramene" id="PNW69656">
    <property type="protein sequence ID" value="PNW69656"/>
    <property type="gene ID" value="CHLRE_28g757747v5"/>
</dbReference>
<feature type="domain" description="Reverse transcriptase" evidence="3">
    <location>
        <begin position="1339"/>
        <end position="1613"/>
    </location>
</feature>
<evidence type="ECO:0000313" key="5">
    <source>
        <dbReference type="Proteomes" id="UP000006906"/>
    </source>
</evidence>
<feature type="region of interest" description="Disordered" evidence="2">
    <location>
        <begin position="554"/>
        <end position="628"/>
    </location>
</feature>
<feature type="compositionally biased region" description="Polar residues" evidence="2">
    <location>
        <begin position="256"/>
        <end position="266"/>
    </location>
</feature>
<dbReference type="Proteomes" id="UP000006906">
    <property type="component" value="Unassembled WGS sequence"/>
</dbReference>
<feature type="compositionally biased region" description="Gly residues" evidence="2">
    <location>
        <begin position="4355"/>
        <end position="4367"/>
    </location>
</feature>
<feature type="compositionally biased region" description="Basic and acidic residues" evidence="2">
    <location>
        <begin position="81"/>
        <end position="132"/>
    </location>
</feature>
<feature type="compositionally biased region" description="Gly residues" evidence="2">
    <location>
        <begin position="760"/>
        <end position="780"/>
    </location>
</feature>
<feature type="compositionally biased region" description="Pro residues" evidence="2">
    <location>
        <begin position="3055"/>
        <end position="3070"/>
    </location>
</feature>
<feature type="compositionally biased region" description="Low complexity" evidence="2">
    <location>
        <begin position="397"/>
        <end position="410"/>
    </location>
</feature>
<keyword evidence="5" id="KW-1185">Reference proteome</keyword>
<feature type="compositionally biased region" description="Low complexity" evidence="2">
    <location>
        <begin position="236"/>
        <end position="248"/>
    </location>
</feature>
<evidence type="ECO:0000256" key="1">
    <source>
        <dbReference type="SAM" id="Coils"/>
    </source>
</evidence>
<feature type="region of interest" description="Disordered" evidence="2">
    <location>
        <begin position="1850"/>
        <end position="1883"/>
    </location>
</feature>
<feature type="compositionally biased region" description="Pro residues" evidence="2">
    <location>
        <begin position="4264"/>
        <end position="4273"/>
    </location>
</feature>
<proteinExistence type="predicted"/>
<feature type="compositionally biased region" description="Low complexity" evidence="2">
    <location>
        <begin position="985"/>
        <end position="994"/>
    </location>
</feature>
<feature type="region of interest" description="Disordered" evidence="2">
    <location>
        <begin position="3053"/>
        <end position="3096"/>
    </location>
</feature>
<feature type="region of interest" description="Disordered" evidence="2">
    <location>
        <begin position="236"/>
        <end position="272"/>
    </location>
</feature>
<dbReference type="PROSITE" id="PS50878">
    <property type="entry name" value="RT_POL"/>
    <property type="match status" value="2"/>
</dbReference>
<evidence type="ECO:0000313" key="4">
    <source>
        <dbReference type="EMBL" id="PNW69656.1"/>
    </source>
</evidence>
<protein>
    <recommendedName>
        <fullName evidence="3">Reverse transcriptase domain-containing protein</fullName>
    </recommendedName>
</protein>
<feature type="region of interest" description="Disordered" evidence="2">
    <location>
        <begin position="452"/>
        <end position="477"/>
    </location>
</feature>
<feature type="compositionally biased region" description="Low complexity" evidence="2">
    <location>
        <begin position="456"/>
        <end position="468"/>
    </location>
</feature>
<feature type="region of interest" description="Disordered" evidence="2">
    <location>
        <begin position="650"/>
        <end position="828"/>
    </location>
</feature>
<dbReference type="EMBL" id="KZ454955">
    <property type="protein sequence ID" value="PNW69656.1"/>
    <property type="molecule type" value="Genomic_DNA"/>
</dbReference>